<organism evidence="5 6">
    <name type="scientific">Echinicola pacifica</name>
    <dbReference type="NCBI Taxonomy" id="346377"/>
    <lineage>
        <taxon>Bacteria</taxon>
        <taxon>Pseudomonadati</taxon>
        <taxon>Bacteroidota</taxon>
        <taxon>Cytophagia</taxon>
        <taxon>Cytophagales</taxon>
        <taxon>Cyclobacteriaceae</taxon>
        <taxon>Echinicola</taxon>
    </lineage>
</organism>
<keyword evidence="3 5" id="KW-0067">ATP-binding</keyword>
<keyword evidence="6" id="KW-1185">Reference proteome</keyword>
<dbReference type="PROSITE" id="PS00211">
    <property type="entry name" value="ABC_TRANSPORTER_1"/>
    <property type="match status" value="1"/>
</dbReference>
<feature type="domain" description="ABC transporter" evidence="4">
    <location>
        <begin position="46"/>
        <end position="279"/>
    </location>
</feature>
<dbReference type="InterPro" id="IPR050093">
    <property type="entry name" value="ABC_SmlMolc_Importer"/>
</dbReference>
<dbReference type="GO" id="GO:0016887">
    <property type="term" value="F:ATP hydrolysis activity"/>
    <property type="evidence" value="ECO:0007669"/>
    <property type="project" value="InterPro"/>
</dbReference>
<accession>A0A918PS77</accession>
<reference evidence="5" key="1">
    <citation type="journal article" date="2014" name="Int. J. Syst. Evol. Microbiol.">
        <title>Complete genome sequence of Corynebacterium casei LMG S-19264T (=DSM 44701T), isolated from a smear-ripened cheese.</title>
        <authorList>
            <consortium name="US DOE Joint Genome Institute (JGI-PGF)"/>
            <person name="Walter F."/>
            <person name="Albersmeier A."/>
            <person name="Kalinowski J."/>
            <person name="Ruckert C."/>
        </authorList>
    </citation>
    <scope>NUCLEOTIDE SEQUENCE</scope>
    <source>
        <strain evidence="5">KCTC 12368</strain>
    </source>
</reference>
<keyword evidence="1" id="KW-0813">Transport</keyword>
<dbReference type="SMART" id="SM00382">
    <property type="entry name" value="AAA"/>
    <property type="match status" value="1"/>
</dbReference>
<dbReference type="AlphaFoldDB" id="A0A918PS77"/>
<keyword evidence="2" id="KW-0547">Nucleotide-binding</keyword>
<dbReference type="Pfam" id="PF00005">
    <property type="entry name" value="ABC_tran"/>
    <property type="match status" value="1"/>
</dbReference>
<dbReference type="PANTHER" id="PTHR42781:SF4">
    <property type="entry name" value="SPERMIDINE_PUTRESCINE IMPORT ATP-BINDING PROTEIN POTA"/>
    <property type="match status" value="1"/>
</dbReference>
<dbReference type="Proteomes" id="UP000619457">
    <property type="component" value="Unassembled WGS sequence"/>
</dbReference>
<name>A0A918PS77_9BACT</name>
<dbReference type="Gene3D" id="3.40.50.300">
    <property type="entry name" value="P-loop containing nucleotide triphosphate hydrolases"/>
    <property type="match status" value="1"/>
</dbReference>
<sequence length="387" mass="43188">MANKSGLFPLHLYILCLDLNFNRITLTFVSYKVLPIYIIDREMSLLSITNLSKKFPQSKTYALQDINLEIAEGSIQAIVGENGSGKTSLLKVIAGLEHPDKGSIIFSGQTIVNGKVAISAEQREIGVIFDDYALFPQLNLLENVKVALQPKEKHSTQIARDSLALVGLEDSYKLFPHQLSSGQRQRAALARALASRPKILLLDDPFKSLDTRFKNEMIQDLQDIVKSTGITAIIASHHAKDALSLADNLAILHKGTLQQQGPPEEIYRNPANAYVANFFGKRNEIVATSTPDGFYSGFGFMPDPESVKFNEKVKILFRAEDAKIKKDANQPLSGTIHRTLFYGDHQIVKLMDDEGHQVSIKAHPGRNFPLGERMFFTIEKYELEEAF</sequence>
<proteinExistence type="predicted"/>
<dbReference type="PROSITE" id="PS50893">
    <property type="entry name" value="ABC_TRANSPORTER_2"/>
    <property type="match status" value="1"/>
</dbReference>
<dbReference type="SUPFAM" id="SSF52540">
    <property type="entry name" value="P-loop containing nucleoside triphosphate hydrolases"/>
    <property type="match status" value="1"/>
</dbReference>
<dbReference type="EMBL" id="BMWX01000002">
    <property type="protein sequence ID" value="GGZ20244.1"/>
    <property type="molecule type" value="Genomic_DNA"/>
</dbReference>
<dbReference type="InterPro" id="IPR017871">
    <property type="entry name" value="ABC_transporter-like_CS"/>
</dbReference>
<dbReference type="InterPro" id="IPR003593">
    <property type="entry name" value="AAA+_ATPase"/>
</dbReference>
<evidence type="ECO:0000259" key="4">
    <source>
        <dbReference type="PROSITE" id="PS50893"/>
    </source>
</evidence>
<evidence type="ECO:0000256" key="1">
    <source>
        <dbReference type="ARBA" id="ARBA00022448"/>
    </source>
</evidence>
<comment type="caution">
    <text evidence="5">The sequence shown here is derived from an EMBL/GenBank/DDBJ whole genome shotgun (WGS) entry which is preliminary data.</text>
</comment>
<evidence type="ECO:0000256" key="2">
    <source>
        <dbReference type="ARBA" id="ARBA00022741"/>
    </source>
</evidence>
<dbReference type="GO" id="GO:0005524">
    <property type="term" value="F:ATP binding"/>
    <property type="evidence" value="ECO:0007669"/>
    <property type="project" value="UniProtKB-KW"/>
</dbReference>
<dbReference type="InterPro" id="IPR003439">
    <property type="entry name" value="ABC_transporter-like_ATP-bd"/>
</dbReference>
<evidence type="ECO:0000313" key="5">
    <source>
        <dbReference type="EMBL" id="GGZ20244.1"/>
    </source>
</evidence>
<dbReference type="InterPro" id="IPR027417">
    <property type="entry name" value="P-loop_NTPase"/>
</dbReference>
<reference evidence="5" key="2">
    <citation type="submission" date="2020-09" db="EMBL/GenBank/DDBJ databases">
        <authorList>
            <person name="Sun Q."/>
            <person name="Kim S."/>
        </authorList>
    </citation>
    <scope>NUCLEOTIDE SEQUENCE</scope>
    <source>
        <strain evidence="5">KCTC 12368</strain>
    </source>
</reference>
<evidence type="ECO:0000256" key="3">
    <source>
        <dbReference type="ARBA" id="ARBA00022840"/>
    </source>
</evidence>
<protein>
    <submittedName>
        <fullName evidence="5">ABC transporter ATP-binding protein</fullName>
    </submittedName>
</protein>
<evidence type="ECO:0000313" key="6">
    <source>
        <dbReference type="Proteomes" id="UP000619457"/>
    </source>
</evidence>
<dbReference type="PANTHER" id="PTHR42781">
    <property type="entry name" value="SPERMIDINE/PUTRESCINE IMPORT ATP-BINDING PROTEIN POTA"/>
    <property type="match status" value="1"/>
</dbReference>
<gene>
    <name evidence="5" type="ORF">GCM10007049_11010</name>
</gene>